<dbReference type="PANTHER" id="PTHR30448">
    <property type="entry name" value="RNASE ADAPTER PROTEIN RAPZ"/>
    <property type="match status" value="1"/>
</dbReference>
<sequence length="136" mass="14352">MTSTDQTPVLTVVSFGYDHQNGEHAPPAHLTLDLRQHFRDPHVQPAMREMTGRDPEVIDTVLSTPGIPALIAATVQAARAFLSGPSAGSLRIAAGCVGGRHRSVVVAATIAAALADLDPTLTHLHIDLPVLARRTS</sequence>
<dbReference type="InterPro" id="IPR053931">
    <property type="entry name" value="RapZ_C"/>
</dbReference>
<dbReference type="Proteomes" id="UP000599437">
    <property type="component" value="Unassembled WGS sequence"/>
</dbReference>
<gene>
    <name evidence="2" type="ORF">GCM10010346_01820</name>
</gene>
<evidence type="ECO:0000259" key="1">
    <source>
        <dbReference type="Pfam" id="PF22740"/>
    </source>
</evidence>
<evidence type="ECO:0000313" key="2">
    <source>
        <dbReference type="EMBL" id="GHA83129.1"/>
    </source>
</evidence>
<name>A0ABQ3DDQ0_9ACTN</name>
<dbReference type="RefSeq" id="WP_138899395.1">
    <property type="nucleotide sequence ID" value="NZ_BMVO01000001.1"/>
</dbReference>
<proteinExistence type="predicted"/>
<reference evidence="3" key="1">
    <citation type="journal article" date="2019" name="Int. J. Syst. Evol. Microbiol.">
        <title>The Global Catalogue of Microorganisms (GCM) 10K type strain sequencing project: providing services to taxonomists for standard genome sequencing and annotation.</title>
        <authorList>
            <consortium name="The Broad Institute Genomics Platform"/>
            <consortium name="The Broad Institute Genome Sequencing Center for Infectious Disease"/>
            <person name="Wu L."/>
            <person name="Ma J."/>
        </authorList>
    </citation>
    <scope>NUCLEOTIDE SEQUENCE [LARGE SCALE GENOMIC DNA]</scope>
    <source>
        <strain evidence="3">JCM 4737</strain>
    </source>
</reference>
<accession>A0ABQ3DDQ0</accession>
<dbReference type="EMBL" id="BMVO01000001">
    <property type="protein sequence ID" value="GHA83129.1"/>
    <property type="molecule type" value="Genomic_DNA"/>
</dbReference>
<comment type="caution">
    <text evidence="2">The sequence shown here is derived from an EMBL/GenBank/DDBJ whole genome shotgun (WGS) entry which is preliminary data.</text>
</comment>
<organism evidence="2 3">
    <name type="scientific">Streptomyces chryseus</name>
    <dbReference type="NCBI Taxonomy" id="68186"/>
    <lineage>
        <taxon>Bacteria</taxon>
        <taxon>Bacillati</taxon>
        <taxon>Actinomycetota</taxon>
        <taxon>Actinomycetes</taxon>
        <taxon>Kitasatosporales</taxon>
        <taxon>Streptomycetaceae</taxon>
        <taxon>Streptomyces</taxon>
    </lineage>
</organism>
<keyword evidence="3" id="KW-1185">Reference proteome</keyword>
<dbReference type="Pfam" id="PF22740">
    <property type="entry name" value="PapZ_C"/>
    <property type="match status" value="1"/>
</dbReference>
<protein>
    <recommendedName>
        <fullName evidence="1">RapZ C-terminal domain-containing protein</fullName>
    </recommendedName>
</protein>
<evidence type="ECO:0000313" key="3">
    <source>
        <dbReference type="Proteomes" id="UP000599437"/>
    </source>
</evidence>
<feature type="domain" description="RapZ C-terminal" evidence="1">
    <location>
        <begin position="10"/>
        <end position="125"/>
    </location>
</feature>
<dbReference type="PANTHER" id="PTHR30448:SF0">
    <property type="entry name" value="RNASE ADAPTER PROTEIN RAPZ"/>
    <property type="match status" value="1"/>
</dbReference>
<dbReference type="InterPro" id="IPR005337">
    <property type="entry name" value="RapZ-like"/>
</dbReference>